<dbReference type="InterPro" id="IPR016040">
    <property type="entry name" value="NAD(P)-bd_dom"/>
</dbReference>
<proteinExistence type="predicted"/>
<dbReference type="SUPFAM" id="SSF51735">
    <property type="entry name" value="NAD(P)-binding Rossmann-fold domains"/>
    <property type="match status" value="1"/>
</dbReference>
<dbReference type="RefSeq" id="WP_108719773.1">
    <property type="nucleotide sequence ID" value="NZ_VENP01000008.1"/>
</dbReference>
<dbReference type="OrthoDB" id="3174087at2"/>
<protein>
    <submittedName>
        <fullName evidence="2">NAD-dependent epimerase/dehydratase family protein</fullName>
    </submittedName>
</protein>
<dbReference type="InterPro" id="IPR051606">
    <property type="entry name" value="Polyketide_Oxido-like"/>
</dbReference>
<dbReference type="PANTHER" id="PTHR43355:SF2">
    <property type="entry name" value="FLAVIN REDUCTASE (NADPH)"/>
    <property type="match status" value="1"/>
</dbReference>
<dbReference type="EMBL" id="VENP01000008">
    <property type="protein sequence ID" value="TNU76375.1"/>
    <property type="molecule type" value="Genomic_DNA"/>
</dbReference>
<evidence type="ECO:0000313" key="2">
    <source>
        <dbReference type="EMBL" id="TNU76375.1"/>
    </source>
</evidence>
<dbReference type="AlphaFoldDB" id="A0A5C5BF71"/>
<organism evidence="2 3">
    <name type="scientific">Miniimonas arenae</name>
    <dbReference type="NCBI Taxonomy" id="676201"/>
    <lineage>
        <taxon>Bacteria</taxon>
        <taxon>Bacillati</taxon>
        <taxon>Actinomycetota</taxon>
        <taxon>Actinomycetes</taxon>
        <taxon>Micrococcales</taxon>
        <taxon>Beutenbergiaceae</taxon>
        <taxon>Miniimonas</taxon>
    </lineage>
</organism>
<feature type="domain" description="NAD(P)-binding" evidence="1">
    <location>
        <begin position="8"/>
        <end position="198"/>
    </location>
</feature>
<dbReference type="PANTHER" id="PTHR43355">
    <property type="entry name" value="FLAVIN REDUCTASE (NADPH)"/>
    <property type="match status" value="1"/>
</dbReference>
<gene>
    <name evidence="2" type="ORF">FH969_03870</name>
</gene>
<dbReference type="GO" id="GO:0016646">
    <property type="term" value="F:oxidoreductase activity, acting on the CH-NH group of donors, NAD or NADP as acceptor"/>
    <property type="evidence" value="ECO:0007669"/>
    <property type="project" value="TreeGrafter"/>
</dbReference>
<keyword evidence="3" id="KW-1185">Reference proteome</keyword>
<dbReference type="Pfam" id="PF13460">
    <property type="entry name" value="NAD_binding_10"/>
    <property type="match status" value="1"/>
</dbReference>
<reference evidence="2 3" key="1">
    <citation type="submission" date="2019-06" db="EMBL/GenBank/DDBJ databases">
        <title>Draft genome sequence of Miniimonas arenae KCTC 19750T isolated from sea sand.</title>
        <authorList>
            <person name="Park S.-J."/>
        </authorList>
    </citation>
    <scope>NUCLEOTIDE SEQUENCE [LARGE SCALE GENOMIC DNA]</scope>
    <source>
        <strain evidence="2 3">KCTC 19750</strain>
    </source>
</reference>
<name>A0A5C5BF71_9MICO</name>
<dbReference type="Proteomes" id="UP000313849">
    <property type="component" value="Unassembled WGS sequence"/>
</dbReference>
<evidence type="ECO:0000259" key="1">
    <source>
        <dbReference type="Pfam" id="PF13460"/>
    </source>
</evidence>
<sequence>MARITVIGGTGYTGGNIAQVAVARGHEVTSWSRTLPVEPADGVSYETADLTADGVAQRVVANADVVVSALSPRGPLEGALEGVDAALADAASAAGVRLVVIGGFGSLRPAPDAPRIAEGDDFPAAYRAESLEMARILAGLQAREGLDWLYVSPSGGYGAFNPGEATGSYRVGGDVVAPDAGDVSGADFALAVVEEIENAAHTGHISVFG</sequence>
<comment type="caution">
    <text evidence="2">The sequence shown here is derived from an EMBL/GenBank/DDBJ whole genome shotgun (WGS) entry which is preliminary data.</text>
</comment>
<dbReference type="InterPro" id="IPR036291">
    <property type="entry name" value="NAD(P)-bd_dom_sf"/>
</dbReference>
<evidence type="ECO:0000313" key="3">
    <source>
        <dbReference type="Proteomes" id="UP000313849"/>
    </source>
</evidence>
<dbReference type="Gene3D" id="3.40.50.720">
    <property type="entry name" value="NAD(P)-binding Rossmann-like Domain"/>
    <property type="match status" value="1"/>
</dbReference>
<accession>A0A5C5BF71</accession>